<dbReference type="EMBL" id="CP159290">
    <property type="protein sequence ID" value="XCH29329.1"/>
    <property type="molecule type" value="Genomic_DNA"/>
</dbReference>
<dbReference type="AlphaFoldDB" id="A0AAU8FY53"/>
<organism evidence="1">
    <name type="scientific">Cellulosimicrobium sp. ES-005</name>
    <dbReference type="NCBI Taxonomy" id="3163031"/>
    <lineage>
        <taxon>Bacteria</taxon>
        <taxon>Bacillati</taxon>
        <taxon>Actinomycetota</taxon>
        <taxon>Actinomycetes</taxon>
        <taxon>Micrococcales</taxon>
        <taxon>Promicromonosporaceae</taxon>
        <taxon>Cellulosimicrobium</taxon>
    </lineage>
</organism>
<accession>A0AAU8FY53</accession>
<sequence length="139" mass="15494">MNRTVRVSSHALGFKATVTVKVYDTREQMIAAAERFSGADLSGSVAVTQGSTRYFEDGTERFLPIIRLHAARLGTEVLSHEMHHATCAIYAATLPEGTGARSVLDHTNEPFAYLYGQLLRRLVEALYRHGYYSKTREVS</sequence>
<name>A0AAU8FY53_9MICO</name>
<protein>
    <submittedName>
        <fullName evidence="1">Uncharacterized protein</fullName>
    </submittedName>
</protein>
<evidence type="ECO:0000313" key="1">
    <source>
        <dbReference type="EMBL" id="XCH29329.1"/>
    </source>
</evidence>
<dbReference type="RefSeq" id="WP_353707627.1">
    <property type="nucleotide sequence ID" value="NZ_CP159290.1"/>
</dbReference>
<gene>
    <name evidence="1" type="ORF">ABRQ22_17350</name>
</gene>
<proteinExistence type="predicted"/>
<reference evidence="1" key="1">
    <citation type="submission" date="2024-06" db="EMBL/GenBank/DDBJ databases">
        <title>Complete genome sequence of the cellulolytic actinobacterium, Cellulosimicrobium ES-005.</title>
        <authorList>
            <person name="Matthews C.T."/>
            <person name="Underwood K.D."/>
            <person name="Ghanchi K.M."/>
            <person name="Fields S.D."/>
            <person name="Gardner S.G."/>
        </authorList>
    </citation>
    <scope>NUCLEOTIDE SEQUENCE</scope>
    <source>
        <strain evidence="1">ES-005</strain>
    </source>
</reference>